<evidence type="ECO:0000313" key="1">
    <source>
        <dbReference type="EMBL" id="MCS0634039.1"/>
    </source>
</evidence>
<proteinExistence type="predicted"/>
<dbReference type="RefSeq" id="WP_259452970.1">
    <property type="nucleotide sequence ID" value="NZ_CP119520.1"/>
</dbReference>
<dbReference type="EMBL" id="JANUHC010000025">
    <property type="protein sequence ID" value="MCS0634039.1"/>
    <property type="molecule type" value="Genomic_DNA"/>
</dbReference>
<organism evidence="1 2">
    <name type="scientific">Telluria mixta</name>
    <dbReference type="NCBI Taxonomy" id="34071"/>
    <lineage>
        <taxon>Bacteria</taxon>
        <taxon>Pseudomonadati</taxon>
        <taxon>Pseudomonadota</taxon>
        <taxon>Betaproteobacteria</taxon>
        <taxon>Burkholderiales</taxon>
        <taxon>Oxalobacteraceae</taxon>
        <taxon>Telluria group</taxon>
        <taxon>Telluria</taxon>
    </lineage>
</organism>
<name>A0ABT2CBL0_9BURK</name>
<reference evidence="1" key="1">
    <citation type="submission" date="2022-08" db="EMBL/GenBank/DDBJ databases">
        <title>Reclassification of Massilia species as members of the genera Telluria, Duganella, Pseudoduganella, Mokoshia gen. nov. and Zemynaea gen. nov. using orthogonal and non-orthogonal genome-based approaches.</title>
        <authorList>
            <person name="Bowman J.P."/>
        </authorList>
    </citation>
    <scope>NUCLEOTIDE SEQUENCE</scope>
    <source>
        <strain evidence="1">LMG 11547</strain>
    </source>
</reference>
<gene>
    <name evidence="1" type="ORF">NX786_32365</name>
</gene>
<dbReference type="Proteomes" id="UP001165263">
    <property type="component" value="Unassembled WGS sequence"/>
</dbReference>
<sequence>MNDDARQLQQLLKIGMARAGRPPAGLPAPLDALLPHDAAAVPEGALWLSLGALDLWERSGFIAPDQPAQMPQPAVAPDTLRPCPPRAQAVMTLLLRGLHPAGLEAQWLRLLHRHGGYLPAHMLPKLLDAATRQPTLRPTLLPVLGERGRWLAHLQPEWNWAVDTDTDAAPWETGTPEQRVTVLRHWRARDPQAALAALAAVWSSEPPDQRAALLAALAVGLGPDDEAFLEAALDDRRKEVRAAAQRLHPRLPGSRLAQRMEGRVLPLLRIESDRIELTLPAALDAAMRRDGIGATPHHGLGEKAGWVVDMLAAVDPDVWPRRFERTPHACLELAAHSEFAAVFVRGWALAVQRQDGVRAWLRDFLIWSVGARPSLREAVPDSLFDLAAAHFAQDGALFDALAGKWIGDGFPMRLLSRLAAGASHAWPEDMSRRALERLRTSLLPLPDMGHPWLVRQMLSGLALVLDPAATVALEDDLRTAWQPDAEWTNAVDDFFDLVRLRHEMTLSFKEPA</sequence>
<dbReference type="Pfam" id="PF18944">
    <property type="entry name" value="DUF5691"/>
    <property type="match status" value="1"/>
</dbReference>
<dbReference type="InterPro" id="IPR043746">
    <property type="entry name" value="DUF5691"/>
</dbReference>
<evidence type="ECO:0000313" key="2">
    <source>
        <dbReference type="Proteomes" id="UP001165263"/>
    </source>
</evidence>
<keyword evidence="2" id="KW-1185">Reference proteome</keyword>
<comment type="caution">
    <text evidence="1">The sequence shown here is derived from an EMBL/GenBank/DDBJ whole genome shotgun (WGS) entry which is preliminary data.</text>
</comment>
<accession>A0ABT2CBL0</accession>
<protein>
    <submittedName>
        <fullName evidence="1">DUF5691 domain-containing protein</fullName>
    </submittedName>
</protein>